<accession>F6UL80</accession>
<evidence type="ECO:0000256" key="4">
    <source>
        <dbReference type="ARBA" id="ARBA00023242"/>
    </source>
</evidence>
<dbReference type="GO" id="GO:0006357">
    <property type="term" value="P:regulation of transcription by RNA polymerase II"/>
    <property type="evidence" value="ECO:0000318"/>
    <property type="project" value="GO_Central"/>
</dbReference>
<reference evidence="9" key="3">
    <citation type="submission" date="2025-08" db="UniProtKB">
        <authorList>
            <consortium name="Ensembl"/>
        </authorList>
    </citation>
    <scope>IDENTIFICATION</scope>
</reference>
<evidence type="ECO:0000256" key="3">
    <source>
        <dbReference type="ARBA" id="ARBA00023155"/>
    </source>
</evidence>
<dbReference type="InterPro" id="IPR050394">
    <property type="entry name" value="Homeobox_NK-like"/>
</dbReference>
<dbReference type="PROSITE" id="PS00027">
    <property type="entry name" value="HOMEOBOX_1"/>
    <property type="match status" value="1"/>
</dbReference>
<dbReference type="Pfam" id="PF00046">
    <property type="entry name" value="Homeodomain"/>
    <property type="match status" value="1"/>
</dbReference>
<dbReference type="GeneTree" id="ENSGT00940000165452"/>
<feature type="compositionally biased region" description="Polar residues" evidence="7">
    <location>
        <begin position="271"/>
        <end position="287"/>
    </location>
</feature>
<organism evidence="9 10">
    <name type="scientific">Ciona intestinalis</name>
    <name type="common">Transparent sea squirt</name>
    <name type="synonym">Ascidia intestinalis</name>
    <dbReference type="NCBI Taxonomy" id="7719"/>
    <lineage>
        <taxon>Eukaryota</taxon>
        <taxon>Metazoa</taxon>
        <taxon>Chordata</taxon>
        <taxon>Tunicata</taxon>
        <taxon>Ascidiacea</taxon>
        <taxon>Phlebobranchia</taxon>
        <taxon>Cionidae</taxon>
        <taxon>Ciona</taxon>
    </lineage>
</organism>
<name>F6UL80_CIOIN</name>
<dbReference type="CDD" id="cd00086">
    <property type="entry name" value="homeodomain"/>
    <property type="match status" value="1"/>
</dbReference>
<proteinExistence type="predicted"/>
<dbReference type="InterPro" id="IPR009057">
    <property type="entry name" value="Homeodomain-like_sf"/>
</dbReference>
<keyword evidence="2 5" id="KW-0238">DNA-binding</keyword>
<reference evidence="9" key="4">
    <citation type="submission" date="2025-09" db="UniProtKB">
        <authorList>
            <consortium name="Ensembl"/>
        </authorList>
    </citation>
    <scope>IDENTIFICATION</scope>
</reference>
<dbReference type="HOGENOM" id="CLU_971564_0_0_1"/>
<feature type="region of interest" description="Disordered" evidence="7">
    <location>
        <begin position="92"/>
        <end position="143"/>
    </location>
</feature>
<dbReference type="InterPro" id="IPR017970">
    <property type="entry name" value="Homeobox_CS"/>
</dbReference>
<dbReference type="SUPFAM" id="SSF46689">
    <property type="entry name" value="Homeodomain-like"/>
    <property type="match status" value="1"/>
</dbReference>
<dbReference type="InterPro" id="IPR001356">
    <property type="entry name" value="HD"/>
</dbReference>
<reference evidence="10" key="1">
    <citation type="journal article" date="2002" name="Science">
        <title>The draft genome of Ciona intestinalis: insights into chordate and vertebrate origins.</title>
        <authorList>
            <person name="Dehal P."/>
            <person name="Satou Y."/>
            <person name="Campbell R.K."/>
            <person name="Chapman J."/>
            <person name="Degnan B."/>
            <person name="De Tomaso A."/>
            <person name="Davidson B."/>
            <person name="Di Gregorio A."/>
            <person name="Gelpke M."/>
            <person name="Goodstein D.M."/>
            <person name="Harafuji N."/>
            <person name="Hastings K.E."/>
            <person name="Ho I."/>
            <person name="Hotta K."/>
            <person name="Huang W."/>
            <person name="Kawashima T."/>
            <person name="Lemaire P."/>
            <person name="Martinez D."/>
            <person name="Meinertzhagen I.A."/>
            <person name="Necula S."/>
            <person name="Nonaka M."/>
            <person name="Putnam N."/>
            <person name="Rash S."/>
            <person name="Saiga H."/>
            <person name="Satake M."/>
            <person name="Terry A."/>
            <person name="Yamada L."/>
            <person name="Wang H.G."/>
            <person name="Awazu S."/>
            <person name="Azumi K."/>
            <person name="Boore J."/>
            <person name="Branno M."/>
            <person name="Chin-Bow S."/>
            <person name="DeSantis R."/>
            <person name="Doyle S."/>
            <person name="Francino P."/>
            <person name="Keys D.N."/>
            <person name="Haga S."/>
            <person name="Hayashi H."/>
            <person name="Hino K."/>
            <person name="Imai K.S."/>
            <person name="Inaba K."/>
            <person name="Kano S."/>
            <person name="Kobayashi K."/>
            <person name="Kobayashi M."/>
            <person name="Lee B.I."/>
            <person name="Makabe K.W."/>
            <person name="Manohar C."/>
            <person name="Matassi G."/>
            <person name="Medina M."/>
            <person name="Mochizuki Y."/>
            <person name="Mount S."/>
            <person name="Morishita T."/>
            <person name="Miura S."/>
            <person name="Nakayama A."/>
            <person name="Nishizaka S."/>
            <person name="Nomoto H."/>
            <person name="Ohta F."/>
            <person name="Oishi K."/>
            <person name="Rigoutsos I."/>
            <person name="Sano M."/>
            <person name="Sasaki A."/>
            <person name="Sasakura Y."/>
            <person name="Shoguchi E."/>
            <person name="Shin-i T."/>
            <person name="Spagnuolo A."/>
            <person name="Stainier D."/>
            <person name="Suzuki M.M."/>
            <person name="Tassy O."/>
            <person name="Takatori N."/>
            <person name="Tokuoka M."/>
            <person name="Yagi K."/>
            <person name="Yoshizaki F."/>
            <person name="Wada S."/>
            <person name="Zhang C."/>
            <person name="Hyatt P.D."/>
            <person name="Larimer F."/>
            <person name="Detter C."/>
            <person name="Doggett N."/>
            <person name="Glavina T."/>
            <person name="Hawkins T."/>
            <person name="Richardson P."/>
            <person name="Lucas S."/>
            <person name="Kohara Y."/>
            <person name="Levine M."/>
            <person name="Satoh N."/>
            <person name="Rokhsar D.S."/>
        </authorList>
    </citation>
    <scope>NUCLEOTIDE SEQUENCE [LARGE SCALE GENOMIC DNA]</scope>
</reference>
<feature type="compositionally biased region" description="Polar residues" evidence="7">
    <location>
        <begin position="92"/>
        <end position="114"/>
    </location>
</feature>
<keyword evidence="3 5" id="KW-0371">Homeobox</keyword>
<evidence type="ECO:0000313" key="9">
    <source>
        <dbReference type="Ensembl" id="ENSCINP00000015189.3"/>
    </source>
</evidence>
<evidence type="ECO:0000256" key="2">
    <source>
        <dbReference type="ARBA" id="ARBA00023125"/>
    </source>
</evidence>
<feature type="DNA-binding region" description="Homeobox" evidence="5">
    <location>
        <begin position="155"/>
        <end position="214"/>
    </location>
</feature>
<dbReference type="InterPro" id="IPR020479">
    <property type="entry name" value="HD_metazoa"/>
</dbReference>
<evidence type="ECO:0000256" key="7">
    <source>
        <dbReference type="SAM" id="MobiDB-lite"/>
    </source>
</evidence>
<feature type="domain" description="Homeobox" evidence="8">
    <location>
        <begin position="153"/>
        <end position="213"/>
    </location>
</feature>
<dbReference type="Gene3D" id="1.10.10.60">
    <property type="entry name" value="Homeodomain-like"/>
    <property type="match status" value="1"/>
</dbReference>
<dbReference type="EMBL" id="EAAA01002712">
    <property type="status" value="NOT_ANNOTATED_CDS"/>
    <property type="molecule type" value="Genomic_DNA"/>
</dbReference>
<evidence type="ECO:0000256" key="6">
    <source>
        <dbReference type="RuleBase" id="RU000682"/>
    </source>
</evidence>
<sequence length="287" mass="32985">QLPNNKNTPSGSSPPYWNITTKPHKIWRPIDPDDPARPPNYFPMFSGYPYNSAYASNHQQCLEKLFAENYLLHSQRVKDIYAANTSRTAFQTRQFDHTSMQNADSSAQRLQTPESPEMNKPDETASRSVQSSPANCLSPRTENIDILKTKKRTTRKRTRAAFTQAQVSALEQRFIQQKYLTGNERTEFAHALQLTETQIKIWFQNRRYKTKRRLRLASEMWAAAAQQAQRAAFALGVPTGMCYPNLIPAYCGKLAPLRLQSFPEPLPFSPPNRSRMSNEMFTDKNNY</sequence>
<dbReference type="AlphaFoldDB" id="F6UL80"/>
<evidence type="ECO:0000313" key="10">
    <source>
        <dbReference type="Proteomes" id="UP000008144"/>
    </source>
</evidence>
<dbReference type="GO" id="GO:0000981">
    <property type="term" value="F:DNA-binding transcription factor activity, RNA polymerase II-specific"/>
    <property type="evidence" value="ECO:0000318"/>
    <property type="project" value="GO_Central"/>
</dbReference>
<keyword evidence="4 5" id="KW-0539">Nucleus</keyword>
<reference evidence="9" key="2">
    <citation type="journal article" date="2008" name="Genome Biol.">
        <title>Improved genome assembly and evidence-based global gene model set for the chordate Ciona intestinalis: new insight into intron and operon populations.</title>
        <authorList>
            <person name="Satou Y."/>
            <person name="Mineta K."/>
            <person name="Ogasawara M."/>
            <person name="Sasakura Y."/>
            <person name="Shoguchi E."/>
            <person name="Ueno K."/>
            <person name="Yamada L."/>
            <person name="Matsumoto J."/>
            <person name="Wasserscheid J."/>
            <person name="Dewar K."/>
            <person name="Wiley G.B."/>
            <person name="Macmil S.L."/>
            <person name="Roe B.A."/>
            <person name="Zeller R.W."/>
            <person name="Hastings K.E."/>
            <person name="Lemaire P."/>
            <person name="Lindquist E."/>
            <person name="Endo T."/>
            <person name="Hotta K."/>
            <person name="Inaba K."/>
        </authorList>
    </citation>
    <scope>NUCLEOTIDE SEQUENCE [LARGE SCALE GENOMIC DNA]</scope>
    <source>
        <strain evidence="9">wild type</strain>
    </source>
</reference>
<dbReference type="GO" id="GO:0030154">
    <property type="term" value="P:cell differentiation"/>
    <property type="evidence" value="ECO:0000318"/>
    <property type="project" value="GO_Central"/>
</dbReference>
<evidence type="ECO:0000259" key="8">
    <source>
        <dbReference type="PROSITE" id="PS50071"/>
    </source>
</evidence>
<protein>
    <recommendedName>
        <fullName evidence="8">Homeobox domain-containing protein</fullName>
    </recommendedName>
</protein>
<feature type="compositionally biased region" description="Polar residues" evidence="7">
    <location>
        <begin position="126"/>
        <end position="141"/>
    </location>
</feature>
<evidence type="ECO:0000256" key="5">
    <source>
        <dbReference type="PROSITE-ProRule" id="PRU00108"/>
    </source>
</evidence>
<evidence type="ECO:0000256" key="1">
    <source>
        <dbReference type="ARBA" id="ARBA00004123"/>
    </source>
</evidence>
<comment type="subcellular location">
    <subcellularLocation>
        <location evidence="1 5 6">Nucleus</location>
    </subcellularLocation>
</comment>
<dbReference type="InParanoid" id="F6UL80"/>
<dbReference type="GO" id="GO:0005634">
    <property type="term" value="C:nucleus"/>
    <property type="evidence" value="ECO:0000318"/>
    <property type="project" value="GO_Central"/>
</dbReference>
<keyword evidence="10" id="KW-1185">Reference proteome</keyword>
<dbReference type="Ensembl" id="ENSCINT00000015189.3">
    <property type="protein sequence ID" value="ENSCINP00000015189.3"/>
    <property type="gene ID" value="ENSCING00000007395.3"/>
</dbReference>
<dbReference type="PROSITE" id="PS50071">
    <property type="entry name" value="HOMEOBOX_2"/>
    <property type="match status" value="1"/>
</dbReference>
<feature type="region of interest" description="Disordered" evidence="7">
    <location>
        <begin position="266"/>
        <end position="287"/>
    </location>
</feature>
<dbReference type="Proteomes" id="UP000008144">
    <property type="component" value="Chromosome 8"/>
</dbReference>
<dbReference type="SMART" id="SM00389">
    <property type="entry name" value="HOX"/>
    <property type="match status" value="1"/>
</dbReference>
<dbReference type="PANTHER" id="PTHR24340">
    <property type="entry name" value="HOMEOBOX PROTEIN NKX"/>
    <property type="match status" value="1"/>
</dbReference>
<dbReference type="STRING" id="7719.ENSCINP00000015189"/>
<dbReference type="GO" id="GO:0000978">
    <property type="term" value="F:RNA polymerase II cis-regulatory region sequence-specific DNA binding"/>
    <property type="evidence" value="ECO:0000318"/>
    <property type="project" value="GO_Central"/>
</dbReference>
<dbReference type="PRINTS" id="PR00024">
    <property type="entry name" value="HOMEOBOX"/>
</dbReference>
<dbReference type="PANTHER" id="PTHR24340:SF73">
    <property type="entry name" value="HOMEOBOX PROTEIN BAGPIPE-RELATED"/>
    <property type="match status" value="1"/>
</dbReference>